<name>A0ACD3BF73_9AGAR</name>
<organism evidence="1 2">
    <name type="scientific">Pluteus cervinus</name>
    <dbReference type="NCBI Taxonomy" id="181527"/>
    <lineage>
        <taxon>Eukaryota</taxon>
        <taxon>Fungi</taxon>
        <taxon>Dikarya</taxon>
        <taxon>Basidiomycota</taxon>
        <taxon>Agaricomycotina</taxon>
        <taxon>Agaricomycetes</taxon>
        <taxon>Agaricomycetidae</taxon>
        <taxon>Agaricales</taxon>
        <taxon>Pluteineae</taxon>
        <taxon>Pluteaceae</taxon>
        <taxon>Pluteus</taxon>
    </lineage>
</organism>
<gene>
    <name evidence="1" type="ORF">BDN72DRAFT_8676</name>
</gene>
<protein>
    <submittedName>
        <fullName evidence="1">Uncharacterized protein</fullName>
    </submittedName>
</protein>
<sequence>MSEKHQKLVYAIIEFLNQSIDDGTVKADDKESLEVAVQCIGEAFGVDPSDSQQAQKLSIKPLTLQQIFEVYMKTRDKAQQAASSSSKPASTPDNPSPEDKAKAEELKKSGNALMSQKKYDEAIDSYSEAIALDATNPVYYSNRAAAQSSKGDHLAAVGDAEQAISCDATFVKAYHRLG</sequence>
<keyword evidence="2" id="KW-1185">Reference proteome</keyword>
<dbReference type="EMBL" id="ML208259">
    <property type="protein sequence ID" value="TFK76763.1"/>
    <property type="molecule type" value="Genomic_DNA"/>
</dbReference>
<dbReference type="Proteomes" id="UP000308600">
    <property type="component" value="Unassembled WGS sequence"/>
</dbReference>
<proteinExistence type="predicted"/>
<accession>A0ACD3BF73</accession>
<evidence type="ECO:0000313" key="2">
    <source>
        <dbReference type="Proteomes" id="UP000308600"/>
    </source>
</evidence>
<reference evidence="1 2" key="1">
    <citation type="journal article" date="2019" name="Nat. Ecol. Evol.">
        <title>Megaphylogeny resolves global patterns of mushroom evolution.</title>
        <authorList>
            <person name="Varga T."/>
            <person name="Krizsan K."/>
            <person name="Foldi C."/>
            <person name="Dima B."/>
            <person name="Sanchez-Garcia M."/>
            <person name="Sanchez-Ramirez S."/>
            <person name="Szollosi G.J."/>
            <person name="Szarkandi J.G."/>
            <person name="Papp V."/>
            <person name="Albert L."/>
            <person name="Andreopoulos W."/>
            <person name="Angelini C."/>
            <person name="Antonin V."/>
            <person name="Barry K.W."/>
            <person name="Bougher N.L."/>
            <person name="Buchanan P."/>
            <person name="Buyck B."/>
            <person name="Bense V."/>
            <person name="Catcheside P."/>
            <person name="Chovatia M."/>
            <person name="Cooper J."/>
            <person name="Damon W."/>
            <person name="Desjardin D."/>
            <person name="Finy P."/>
            <person name="Geml J."/>
            <person name="Haridas S."/>
            <person name="Hughes K."/>
            <person name="Justo A."/>
            <person name="Karasinski D."/>
            <person name="Kautmanova I."/>
            <person name="Kiss B."/>
            <person name="Kocsube S."/>
            <person name="Kotiranta H."/>
            <person name="LaButti K.M."/>
            <person name="Lechner B.E."/>
            <person name="Liimatainen K."/>
            <person name="Lipzen A."/>
            <person name="Lukacs Z."/>
            <person name="Mihaltcheva S."/>
            <person name="Morgado L.N."/>
            <person name="Niskanen T."/>
            <person name="Noordeloos M.E."/>
            <person name="Ohm R.A."/>
            <person name="Ortiz-Santana B."/>
            <person name="Ovrebo C."/>
            <person name="Racz N."/>
            <person name="Riley R."/>
            <person name="Savchenko A."/>
            <person name="Shiryaev A."/>
            <person name="Soop K."/>
            <person name="Spirin V."/>
            <person name="Szebenyi C."/>
            <person name="Tomsovsky M."/>
            <person name="Tulloss R.E."/>
            <person name="Uehling J."/>
            <person name="Grigoriev I.V."/>
            <person name="Vagvolgyi C."/>
            <person name="Papp T."/>
            <person name="Martin F.M."/>
            <person name="Miettinen O."/>
            <person name="Hibbett D.S."/>
            <person name="Nagy L.G."/>
        </authorList>
    </citation>
    <scope>NUCLEOTIDE SEQUENCE [LARGE SCALE GENOMIC DNA]</scope>
    <source>
        <strain evidence="1 2">NL-1719</strain>
    </source>
</reference>
<evidence type="ECO:0000313" key="1">
    <source>
        <dbReference type="EMBL" id="TFK76763.1"/>
    </source>
</evidence>